<proteinExistence type="predicted"/>
<accession>A0AAN7Q6G9</accession>
<evidence type="ECO:0000313" key="3">
    <source>
        <dbReference type="Proteomes" id="UP001353858"/>
    </source>
</evidence>
<name>A0AAN7Q6G9_9COLE</name>
<dbReference type="AlphaFoldDB" id="A0AAN7Q6G9"/>
<evidence type="ECO:0000313" key="2">
    <source>
        <dbReference type="EMBL" id="KAK4881915.1"/>
    </source>
</evidence>
<comment type="caution">
    <text evidence="2">The sequence shown here is derived from an EMBL/GenBank/DDBJ whole genome shotgun (WGS) entry which is preliminary data.</text>
</comment>
<keyword evidence="3" id="KW-1185">Reference proteome</keyword>
<dbReference type="EMBL" id="JARPUR010000002">
    <property type="protein sequence ID" value="KAK4881915.1"/>
    <property type="molecule type" value="Genomic_DNA"/>
</dbReference>
<organism evidence="2 3">
    <name type="scientific">Aquatica leii</name>
    <dbReference type="NCBI Taxonomy" id="1421715"/>
    <lineage>
        <taxon>Eukaryota</taxon>
        <taxon>Metazoa</taxon>
        <taxon>Ecdysozoa</taxon>
        <taxon>Arthropoda</taxon>
        <taxon>Hexapoda</taxon>
        <taxon>Insecta</taxon>
        <taxon>Pterygota</taxon>
        <taxon>Neoptera</taxon>
        <taxon>Endopterygota</taxon>
        <taxon>Coleoptera</taxon>
        <taxon>Polyphaga</taxon>
        <taxon>Elateriformia</taxon>
        <taxon>Elateroidea</taxon>
        <taxon>Lampyridae</taxon>
        <taxon>Luciolinae</taxon>
        <taxon>Aquatica</taxon>
    </lineage>
</organism>
<dbReference type="Proteomes" id="UP001353858">
    <property type="component" value="Unassembled WGS sequence"/>
</dbReference>
<feature type="signal peptide" evidence="1">
    <location>
        <begin position="1"/>
        <end position="22"/>
    </location>
</feature>
<reference evidence="3" key="1">
    <citation type="submission" date="2023-01" db="EMBL/GenBank/DDBJ databases">
        <title>Key to firefly adult light organ development and bioluminescence: homeobox transcription factors regulate luciferase expression and transportation to peroxisome.</title>
        <authorList>
            <person name="Fu X."/>
        </authorList>
    </citation>
    <scope>NUCLEOTIDE SEQUENCE [LARGE SCALE GENOMIC DNA]</scope>
</reference>
<feature type="chain" id="PRO_5042990957" evidence="1">
    <location>
        <begin position="23"/>
        <end position="104"/>
    </location>
</feature>
<sequence>MKSSLVIFMVFSVLVVNNLINGYNVPCRCRCVRYCKLGIIHPAATCIIGSTPCCYGFTGNFTACAGVLYNVQMEGYTQPILASLDIPLVVMDLLKIGPHVYFIN</sequence>
<keyword evidence="1" id="KW-0732">Signal</keyword>
<gene>
    <name evidence="2" type="ORF">RN001_005234</name>
</gene>
<protein>
    <submittedName>
        <fullName evidence="2">Uncharacterized protein</fullName>
    </submittedName>
</protein>
<evidence type="ECO:0000256" key="1">
    <source>
        <dbReference type="SAM" id="SignalP"/>
    </source>
</evidence>